<organism evidence="2 3">
    <name type="scientific">Methylobacterium cerastii</name>
    <dbReference type="NCBI Taxonomy" id="932741"/>
    <lineage>
        <taxon>Bacteria</taxon>
        <taxon>Pseudomonadati</taxon>
        <taxon>Pseudomonadota</taxon>
        <taxon>Alphaproteobacteria</taxon>
        <taxon>Hyphomicrobiales</taxon>
        <taxon>Methylobacteriaceae</taxon>
        <taxon>Methylobacterium</taxon>
    </lineage>
</organism>
<comment type="caution">
    <text evidence="2">The sequence shown here is derived from an EMBL/GenBank/DDBJ whole genome shotgun (WGS) entry which is preliminary data.</text>
</comment>
<protein>
    <submittedName>
        <fullName evidence="2">Uncharacterized protein</fullName>
    </submittedName>
</protein>
<feature type="region of interest" description="Disordered" evidence="1">
    <location>
        <begin position="41"/>
        <end position="60"/>
    </location>
</feature>
<evidence type="ECO:0000313" key="3">
    <source>
        <dbReference type="Proteomes" id="UP001055117"/>
    </source>
</evidence>
<accession>A0ABQ4QPK6</accession>
<dbReference type="Proteomes" id="UP001055117">
    <property type="component" value="Unassembled WGS sequence"/>
</dbReference>
<feature type="region of interest" description="Disordered" evidence="1">
    <location>
        <begin position="1"/>
        <end position="22"/>
    </location>
</feature>
<name>A0ABQ4QPK6_9HYPH</name>
<gene>
    <name evidence="2" type="ORF">AFCDBAGC_4829</name>
</gene>
<proteinExistence type="predicted"/>
<evidence type="ECO:0000256" key="1">
    <source>
        <dbReference type="SAM" id="MobiDB-lite"/>
    </source>
</evidence>
<reference evidence="2 3" key="1">
    <citation type="journal article" date="2021" name="Front. Microbiol.">
        <title>Comprehensive Comparative Genomics and Phenotyping of Methylobacterium Species.</title>
        <authorList>
            <person name="Alessa O."/>
            <person name="Ogura Y."/>
            <person name="Fujitani Y."/>
            <person name="Takami H."/>
            <person name="Hayashi T."/>
            <person name="Sahin N."/>
            <person name="Tani A."/>
        </authorList>
    </citation>
    <scope>NUCLEOTIDE SEQUENCE [LARGE SCALE GENOMIC DNA]</scope>
    <source>
        <strain evidence="2 3">DSM 23679</strain>
    </source>
</reference>
<dbReference type="EMBL" id="BPQG01000101">
    <property type="protein sequence ID" value="GJD46944.1"/>
    <property type="molecule type" value="Genomic_DNA"/>
</dbReference>
<keyword evidence="3" id="KW-1185">Reference proteome</keyword>
<sequence>MAATTPAPTVRPPSRMAKRSFSSMATGTISVTSMVTLSPGITISVPSGSTQTPVTSVVRK</sequence>
<evidence type="ECO:0000313" key="2">
    <source>
        <dbReference type="EMBL" id="GJD46944.1"/>
    </source>
</evidence>